<dbReference type="EC" id="3.6.1.-" evidence="9"/>
<dbReference type="GO" id="GO:0005737">
    <property type="term" value="C:cytoplasm"/>
    <property type="evidence" value="ECO:0007669"/>
    <property type="project" value="UniProtKB-SubCell"/>
</dbReference>
<name>A0A0E4BKV6_9BRAD</name>
<dbReference type="FunFam" id="3.40.50.300:FF:000183">
    <property type="entry name" value="ABC transporter ATP-binding protein yjjK"/>
    <property type="match status" value="1"/>
</dbReference>
<dbReference type="NCBIfam" id="NF008775">
    <property type="entry name" value="PRK11819.1"/>
    <property type="match status" value="1"/>
</dbReference>
<proteinExistence type="inferred from homology"/>
<protein>
    <recommendedName>
        <fullName evidence="9">Energy-dependent translational throttle protein EttA</fullName>
        <ecNumber evidence="9">3.6.1.-</ecNumber>
    </recommendedName>
    <alternativeName>
        <fullName evidence="9">Translational regulatory factor EttA</fullName>
    </alternativeName>
</protein>
<comment type="caution">
    <text evidence="9">Lacks conserved residue(s) required for the propagation of feature annotation.</text>
</comment>
<dbReference type="InterPro" id="IPR022374">
    <property type="entry name" value="EttA"/>
</dbReference>
<gene>
    <name evidence="9" type="primary">ettA</name>
    <name evidence="11" type="ORF">NK6_1555</name>
</gene>
<keyword evidence="7 9" id="KW-0810">Translation regulation</keyword>
<keyword evidence="5 9" id="KW-0547">Nucleotide-binding</keyword>
<accession>A0A0E4BKV6</accession>
<keyword evidence="9" id="KW-0694">RNA-binding</keyword>
<comment type="function">
    <text evidence="9">A translation factor that gates the progression of the 70S ribosomal initiation complex (IC, containing tRNA(fMet) in the P-site) into the translation elongation cycle by using a mechanism sensitive to the ATP/ADP ratio. Binds to the 70S ribosome E-site where it modulates the state of the translating ribosome during subunit translocation. ATP hydrolysis probably frees it from the ribosome, which can enter the elongation phase.</text>
</comment>
<dbReference type="HAMAP" id="MF_00847">
    <property type="entry name" value="EttA"/>
    <property type="match status" value="1"/>
</dbReference>
<dbReference type="PANTHER" id="PTHR43858:SF1">
    <property type="entry name" value="ABC TRANSPORTER-RELATED PROTEIN"/>
    <property type="match status" value="1"/>
</dbReference>
<evidence type="ECO:0000256" key="8">
    <source>
        <dbReference type="ARBA" id="ARBA00024722"/>
    </source>
</evidence>
<dbReference type="InterPro" id="IPR027417">
    <property type="entry name" value="P-loop_NTPase"/>
</dbReference>
<dbReference type="SUPFAM" id="SSF52540">
    <property type="entry name" value="P-loop containing nucleoside triphosphate hydrolases"/>
    <property type="match status" value="2"/>
</dbReference>
<dbReference type="GO" id="GO:0019843">
    <property type="term" value="F:rRNA binding"/>
    <property type="evidence" value="ECO:0007669"/>
    <property type="project" value="UniProtKB-UniRule"/>
</dbReference>
<keyword evidence="9" id="KW-0378">Hydrolase</keyword>
<comment type="catalytic activity">
    <reaction evidence="9">
        <text>ATP + H2O = ADP + phosphate + H(+)</text>
        <dbReference type="Rhea" id="RHEA:13065"/>
        <dbReference type="ChEBI" id="CHEBI:15377"/>
        <dbReference type="ChEBI" id="CHEBI:15378"/>
        <dbReference type="ChEBI" id="CHEBI:30616"/>
        <dbReference type="ChEBI" id="CHEBI:43474"/>
        <dbReference type="ChEBI" id="CHEBI:456216"/>
    </reaction>
</comment>
<dbReference type="GO" id="GO:0016887">
    <property type="term" value="F:ATP hydrolysis activity"/>
    <property type="evidence" value="ECO:0007669"/>
    <property type="project" value="UniProtKB-UniRule"/>
</dbReference>
<dbReference type="InterPro" id="IPR003593">
    <property type="entry name" value="AAA+_ATPase"/>
</dbReference>
<dbReference type="EMBL" id="AP014685">
    <property type="protein sequence ID" value="BAR54739.1"/>
    <property type="molecule type" value="Genomic_DNA"/>
</dbReference>
<evidence type="ECO:0000256" key="4">
    <source>
        <dbReference type="ARBA" id="ARBA00022737"/>
    </source>
</evidence>
<evidence type="ECO:0000256" key="3">
    <source>
        <dbReference type="ARBA" id="ARBA00022730"/>
    </source>
</evidence>
<comment type="domain">
    <text evidence="9">The P-site tRNA interaction motif (PtIM domain) probably interacts with the P-site tRNA(fMet) as well as the 23S rRNA.</text>
</comment>
<dbReference type="GO" id="GO:0045900">
    <property type="term" value="P:negative regulation of translational elongation"/>
    <property type="evidence" value="ECO:0007669"/>
    <property type="project" value="UniProtKB-UniRule"/>
</dbReference>
<comment type="domain">
    <text evidence="9">The arm domain is inserted in the first ABC transporter domain. Probably contacts ribosomal protein L1.</text>
</comment>
<comment type="subcellular location">
    <subcellularLocation>
        <location evidence="9">Cytoplasm</location>
    </subcellularLocation>
    <text evidence="9">Associates with ribosomes and polysomes.</text>
</comment>
<evidence type="ECO:0000256" key="5">
    <source>
        <dbReference type="ARBA" id="ARBA00022741"/>
    </source>
</evidence>
<dbReference type="InterPro" id="IPR017871">
    <property type="entry name" value="ABC_transporter-like_CS"/>
</dbReference>
<comment type="function">
    <text evidence="8">Involved in beta-(1--&gt;2)glucan export. Transmembrane domains (TMD) form a pore in the inner membrane and the ATP-binding domain (NBD) is responsible for energy generation.</text>
</comment>
<keyword evidence="4 9" id="KW-0677">Repeat</keyword>
<dbReference type="GO" id="GO:0006412">
    <property type="term" value="P:translation"/>
    <property type="evidence" value="ECO:0007669"/>
    <property type="project" value="UniProtKB-KW"/>
</dbReference>
<dbReference type="AlphaFoldDB" id="A0A0E4BKV6"/>
<dbReference type="InterPro" id="IPR003439">
    <property type="entry name" value="ABC_transporter-like_ATP-bd"/>
</dbReference>
<reference evidence="11 12" key="1">
    <citation type="submission" date="2014-11" db="EMBL/GenBank/DDBJ databases">
        <title>Symbiosis island explosion on the genome of extra-slow-growing strains of soybean bradyrhizobia with massive insertion sequences.</title>
        <authorList>
            <person name="Iida T."/>
            <person name="Minamisawa K."/>
        </authorList>
    </citation>
    <scope>NUCLEOTIDE SEQUENCE [LARGE SCALE GENOMIC DNA]</scope>
    <source>
        <strain evidence="11 12">NK6</strain>
    </source>
</reference>
<evidence type="ECO:0000256" key="9">
    <source>
        <dbReference type="HAMAP-Rule" id="MF_00847"/>
    </source>
</evidence>
<dbReference type="GO" id="GO:0000049">
    <property type="term" value="F:tRNA binding"/>
    <property type="evidence" value="ECO:0007669"/>
    <property type="project" value="UniProtKB-UniRule"/>
</dbReference>
<organism evidence="11 12">
    <name type="scientific">Bradyrhizobium diazoefficiens</name>
    <dbReference type="NCBI Taxonomy" id="1355477"/>
    <lineage>
        <taxon>Bacteria</taxon>
        <taxon>Pseudomonadati</taxon>
        <taxon>Pseudomonadota</taxon>
        <taxon>Alphaproteobacteria</taxon>
        <taxon>Hyphomicrobiales</taxon>
        <taxon>Nitrobacteraceae</taxon>
        <taxon>Bradyrhizobium</taxon>
    </lineage>
</organism>
<dbReference type="CDD" id="cd03221">
    <property type="entry name" value="ABCF_EF-3"/>
    <property type="match status" value="2"/>
</dbReference>
<keyword evidence="6 9" id="KW-0067">ATP-binding</keyword>
<feature type="domain" description="ABC transporter" evidence="10">
    <location>
        <begin position="56"/>
        <end position="302"/>
    </location>
</feature>
<dbReference type="Proteomes" id="UP000063308">
    <property type="component" value="Chromosome"/>
</dbReference>
<evidence type="ECO:0000256" key="1">
    <source>
        <dbReference type="ARBA" id="ARBA00005868"/>
    </source>
</evidence>
<keyword evidence="3 9" id="KW-0699">rRNA-binding</keyword>
<keyword evidence="2 9" id="KW-0820">tRNA-binding</keyword>
<evidence type="ECO:0000256" key="7">
    <source>
        <dbReference type="ARBA" id="ARBA00022845"/>
    </source>
</evidence>
<comment type="subunit">
    <text evidence="9">Monomer. Probably contacts ribosomal proteins L1, L5, L33 and S7, the 16S and 23S rRNA and the P-site containing tRNA(fMet).</text>
</comment>
<evidence type="ECO:0000313" key="11">
    <source>
        <dbReference type="EMBL" id="BAR54739.1"/>
    </source>
</evidence>
<dbReference type="GO" id="GO:0043022">
    <property type="term" value="F:ribosome binding"/>
    <property type="evidence" value="ECO:0007669"/>
    <property type="project" value="UniProtKB-UniRule"/>
</dbReference>
<dbReference type="Pfam" id="PF00005">
    <property type="entry name" value="ABC_tran"/>
    <property type="match status" value="2"/>
</dbReference>
<comment type="similarity">
    <text evidence="1 9">Belongs to the ABC transporter superfamily. ABCF family. Translational throttle EttA subfamily.</text>
</comment>
<dbReference type="Gene3D" id="3.40.50.300">
    <property type="entry name" value="P-loop containing nucleotide triphosphate hydrolases"/>
    <property type="match status" value="2"/>
</dbReference>
<evidence type="ECO:0000259" key="10">
    <source>
        <dbReference type="PROSITE" id="PS50893"/>
    </source>
</evidence>
<dbReference type="NCBIfam" id="TIGR03719">
    <property type="entry name" value="ABC_ABC_ChvD"/>
    <property type="match status" value="1"/>
</dbReference>
<dbReference type="PROSITE" id="PS00211">
    <property type="entry name" value="ABC_TRANSPORTER_1"/>
    <property type="match status" value="1"/>
</dbReference>
<keyword evidence="9" id="KW-0963">Cytoplasm</keyword>
<feature type="region of interest" description="PtIM" evidence="9">
    <location>
        <begin position="285"/>
        <end position="365"/>
    </location>
</feature>
<feature type="binding site" evidence="9">
    <location>
        <begin position="399"/>
        <end position="406"/>
    </location>
    <ligand>
        <name>ATP</name>
        <dbReference type="ChEBI" id="CHEBI:30616"/>
        <label>2</label>
    </ligand>
</feature>
<dbReference type="PROSITE" id="PS50893">
    <property type="entry name" value="ABC_TRANSPORTER_2"/>
    <property type="match status" value="2"/>
</dbReference>
<dbReference type="InterPro" id="IPR032781">
    <property type="entry name" value="ABC_tran_Xtn"/>
</dbReference>
<dbReference type="SMART" id="SM00382">
    <property type="entry name" value="AAA"/>
    <property type="match status" value="2"/>
</dbReference>
<evidence type="ECO:0000313" key="12">
    <source>
        <dbReference type="Proteomes" id="UP000063308"/>
    </source>
</evidence>
<keyword evidence="9" id="KW-0648">Protein biosynthesis</keyword>
<dbReference type="Pfam" id="PF12848">
    <property type="entry name" value="ABC_tran_Xtn"/>
    <property type="match status" value="1"/>
</dbReference>
<evidence type="ECO:0000256" key="2">
    <source>
        <dbReference type="ARBA" id="ARBA00022555"/>
    </source>
</evidence>
<sequence>MVSIVRIGVSMVSVPYSSVVNGGKTLPFGGGIATSAASKFPQIEGFTGPMARQFIYFMQGLTKSYPTRKVLDNIHLSFYPDAKIGVLGVNGSGKSTLLKIMAGLDKEYNGEAWVAQGARVGYLEQEPQLDAKLSVRENVMLGVAKQKAILDRYNELAMNYSEETADEMTKLQDEIEAQGLWDLDSKVDQAMDALRCPPDDADVTKLSGGERRRVALCRLLLDQPELLLLDEPTNHLDAESVSWLEGHLRNYPGAILIVTHDRYFLDNVTSWILELDRGKGIPYEGNYSSWLVQKQKRLEQEGREDAAHQKTIAREQEWVASSPKARQAKSKARYQRYEELLKQASEKQTQTAQIIIPVAERLGANVVDFEGLSKGYGDRLLIDDLTFKLPPGGIVGVIGANGAGKTTLFKMITKQETPDKGTITVGETVHLGYVDQSRDALDGNKNVWEEISGGNELILLGKKEVNSRGYCSSFNFKGADQQKKVGALSGGERNRVHLAKMLKSGANVLLLDEPTNDLDVDTLRALEEALEDFAGCAVIISHDRWFLDRIATHILAFEGDSHVEWFEGNFQDYEKDKMRRLGQDSIIPHRVKYKKLTR</sequence>
<dbReference type="GO" id="GO:0005524">
    <property type="term" value="F:ATP binding"/>
    <property type="evidence" value="ECO:0007669"/>
    <property type="project" value="UniProtKB-UniRule"/>
</dbReference>
<dbReference type="PANTHER" id="PTHR43858">
    <property type="entry name" value="ENERGY-DEPENDENT TRANSLATIONAL THROTTLE PROTEIN ETTA"/>
    <property type="match status" value="1"/>
</dbReference>
<feature type="domain" description="ABC transporter" evidence="10">
    <location>
        <begin position="367"/>
        <end position="586"/>
    </location>
</feature>
<evidence type="ECO:0000256" key="6">
    <source>
        <dbReference type="ARBA" id="ARBA00022840"/>
    </source>
</evidence>